<accession>A0A852ZKM1</accession>
<dbReference type="Proteomes" id="UP000579605">
    <property type="component" value="Unassembled WGS sequence"/>
</dbReference>
<dbReference type="EMBL" id="JACBZH010000001">
    <property type="protein sequence ID" value="NYH92448.1"/>
    <property type="molecule type" value="Genomic_DNA"/>
</dbReference>
<evidence type="ECO:0008006" key="4">
    <source>
        <dbReference type="Google" id="ProtNLM"/>
    </source>
</evidence>
<evidence type="ECO:0000256" key="1">
    <source>
        <dbReference type="SAM" id="MobiDB-lite"/>
    </source>
</evidence>
<keyword evidence="3" id="KW-1185">Reference proteome</keyword>
<comment type="caution">
    <text evidence="2">The sequence shown here is derived from an EMBL/GenBank/DDBJ whole genome shotgun (WGS) entry which is preliminary data.</text>
</comment>
<gene>
    <name evidence="2" type="ORF">F4554_005086</name>
</gene>
<feature type="compositionally biased region" description="Pro residues" evidence="1">
    <location>
        <begin position="547"/>
        <end position="557"/>
    </location>
</feature>
<name>A0A852ZKM1_9ACTN</name>
<protein>
    <recommendedName>
        <fullName evidence="4">Baseplate assembly protein</fullName>
    </recommendedName>
</protein>
<evidence type="ECO:0000313" key="3">
    <source>
        <dbReference type="Proteomes" id="UP000579605"/>
    </source>
</evidence>
<organism evidence="2 3">
    <name type="scientific">Actinopolymorpha rutila</name>
    <dbReference type="NCBI Taxonomy" id="446787"/>
    <lineage>
        <taxon>Bacteria</taxon>
        <taxon>Bacillati</taxon>
        <taxon>Actinomycetota</taxon>
        <taxon>Actinomycetes</taxon>
        <taxon>Propionibacteriales</taxon>
        <taxon>Actinopolymorphaceae</taxon>
        <taxon>Actinopolymorpha</taxon>
    </lineage>
</organism>
<proteinExistence type="predicted"/>
<dbReference type="RefSeq" id="WP_179789875.1">
    <property type="nucleotide sequence ID" value="NZ_BAAARR010000005.1"/>
</dbReference>
<evidence type="ECO:0000313" key="2">
    <source>
        <dbReference type="EMBL" id="NYH92448.1"/>
    </source>
</evidence>
<sequence>MSSYRTLLPPVDPRRAAALRAQLRRLASALTPLWVPTGERDDFASALLAIAARLGEETTRRLDQTAERDPVAFFDFLGLPPSPPRAATGVLAMALVEGATLPVFAPARTQVTVAVAGGGQVPFETRGGLRVVPGRLAELIGADPAADRIEQAPSQVTATAAPDPAPGSYAVVSPAGAGSQTVQLSPAVGLAAGDVLRIGAAAYRIATVDKNTGIVTLLDSLEAPVAAAATVRRIASFPSFDLRNLQRHAFYVGHSALFDLKQAAEISLAVAPPYLARELTGLAVTYSMWGTKEGDQEPAWHPLELRGTTGGTLNLVKPDAGTVDKVKVDGREGRWLRAELNGPVSRLRSLSSPVAEIRVAVASLGQADEDPAEGSRTIARAFHNGTPLSTAGRFLPFGSEPLRFDAFALAAPEALSKKGATATIDITMVDSSLATFEIAAVADPATVHGYGVGRNGDLQELTFRPDGTLRWQVLQAADSDGNRLLLANAGAVETTTPGIDLVVATTRDGKLYTARIHRSGDQGVPTAEGTWRKLPDPPTPSAGQPPNGRPPGPVLVPAPPGSGVAALLFTVAGNAIHALKVTDDGTAIGTTWQRIDGSGAPTLTGTWQLTPVQGPDWPKRPDRAELVAIDPTGAVWLASIAPAAPAAQLAATWKPLAGDGSAAGDTAPAATRFRSTDSADTSERLWVAYATTGRKLHGVLLAGTDAPVSVSGDSLAATVRSMTTLHANPGLLGVDGRPVTVALSAGGAIIWPDADDLTTIPPPTGGTPTERPMLLRAGKDQAEVILGGTNERIFRAPLASDAVGYELHDIVAPVTQKLPHWVEIGSPAFLVKLGKDIRRFVDGHLRIYQIDKPALQPGTALTFLRYVRPTAYYGSFPDPAKRAELQLDAADTDTAPTSRLIIAGAAYVVQSLDGRIAGLSAPVAGNAATPAYRTAAIQATGTVQPDELGTLAELDTTDTVDTLDFESPAGLVRQRAKRQTKANSTVWVQLTDAWATRPAATGTVVLPGTVAAGATWTENTLERGYQSPELSWEYYDGEGWRRIEQGFVDGTANLSSTGKVSFTVPDDLAPTEIGGKTDYWIRARLIGGDYGRPSCNVRTSDGVQSVTVDTSRMHPPEVLAIEARFILADTLAPEVLLVENNLDVRDQTQAAVVPEARFDLFQGAVAVTGERALFLGLTGPVGVGSMSLLVDAVDQEGTGTVNVDLRTADGWHAVGVDDRTAALRRRGMVTLSIDVDPVTVRLFGRERIWLRFRTGTAAWAPEVRGVYLNTVEVSQARTVENEILGSSLGGPGLTVALAAAPVLPDTVQLRVRELLSDEELVTLQAGYDGPEPIVVTDPEKFPGSWVLWQRVDGLLGQAADARVYLLDPGSGRVMFGDGRSGKIPPAGRDGIRAFAYQQGGGAAGNVAAWSDAKLTSAVEGVDAVVLPVDAAGGVGGTDAAQVDQAARDSLLATAPDLLRHAGRALTPADVEALAVASAADVVRAHCAPPPGPRTPITVTLSVRDGTRRPVPTLSRREAVAALLRATGWGGLGPDAIVVKAPTYVGVAVAVQLTAPRAVLADVEQSAKAVLTRLFHPVEGGPDGTGWPFGRPATRSDVLRALGTVHGLDRVVSVELTPTDPRPPADGQVTAEPADVTVLVTAVEEAS</sequence>
<feature type="region of interest" description="Disordered" evidence="1">
    <location>
        <begin position="518"/>
        <end position="557"/>
    </location>
</feature>
<reference evidence="2 3" key="1">
    <citation type="submission" date="2020-07" db="EMBL/GenBank/DDBJ databases">
        <title>Sequencing the genomes of 1000 actinobacteria strains.</title>
        <authorList>
            <person name="Klenk H.-P."/>
        </authorList>
    </citation>
    <scope>NUCLEOTIDE SEQUENCE [LARGE SCALE GENOMIC DNA]</scope>
    <source>
        <strain evidence="2 3">DSM 18448</strain>
    </source>
</reference>